<gene>
    <name evidence="8" type="ORF">GCM10023205_39650</name>
</gene>
<dbReference type="PANTHER" id="PTHR42711:SF5">
    <property type="entry name" value="ABC TRANSPORTER ATP-BINDING PROTEIN NATA"/>
    <property type="match status" value="1"/>
</dbReference>
<evidence type="ECO:0000313" key="8">
    <source>
        <dbReference type="EMBL" id="GAA4970230.1"/>
    </source>
</evidence>
<dbReference type="EMBL" id="BAABHS010000013">
    <property type="protein sequence ID" value="GAA4970230.1"/>
    <property type="molecule type" value="Genomic_DNA"/>
</dbReference>
<feature type="domain" description="AAA+ ATPase" evidence="7">
    <location>
        <begin position="32"/>
        <end position="222"/>
    </location>
</feature>
<name>A0ABP9HGG6_9ACTN</name>
<dbReference type="RefSeq" id="WP_345676889.1">
    <property type="nucleotide sequence ID" value="NZ_BAABHS010000013.1"/>
</dbReference>
<proteinExistence type="inferred from homology"/>
<protein>
    <submittedName>
        <fullName evidence="8">ATP-binding cassette domain-containing protein</fullName>
    </submittedName>
</protein>
<dbReference type="CDD" id="cd00267">
    <property type="entry name" value="ABC_ATPase"/>
    <property type="match status" value="1"/>
</dbReference>
<keyword evidence="6" id="KW-0046">Antibiotic resistance</keyword>
<evidence type="ECO:0000313" key="9">
    <source>
        <dbReference type="Proteomes" id="UP001500466"/>
    </source>
</evidence>
<comment type="similarity">
    <text evidence="2">Belongs to the ABC transporter superfamily.</text>
</comment>
<comment type="caution">
    <text evidence="8">The sequence shown here is derived from an EMBL/GenBank/DDBJ whole genome shotgun (WGS) entry which is preliminary data.</text>
</comment>
<evidence type="ECO:0000256" key="1">
    <source>
        <dbReference type="ARBA" id="ARBA00004202"/>
    </source>
</evidence>
<dbReference type="InterPro" id="IPR027417">
    <property type="entry name" value="P-loop_NTPase"/>
</dbReference>
<evidence type="ECO:0000256" key="3">
    <source>
        <dbReference type="ARBA" id="ARBA00022448"/>
    </source>
</evidence>
<keyword evidence="5 8" id="KW-0067">ATP-binding</keyword>
<evidence type="ECO:0000259" key="7">
    <source>
        <dbReference type="SMART" id="SM00382"/>
    </source>
</evidence>
<dbReference type="InterPro" id="IPR003439">
    <property type="entry name" value="ABC_transporter-like_ATP-bd"/>
</dbReference>
<evidence type="ECO:0000256" key="2">
    <source>
        <dbReference type="ARBA" id="ARBA00005417"/>
    </source>
</evidence>
<dbReference type="Pfam" id="PF00005">
    <property type="entry name" value="ABC_tran"/>
    <property type="match status" value="1"/>
</dbReference>
<keyword evidence="3" id="KW-0813">Transport</keyword>
<dbReference type="SMART" id="SM00382">
    <property type="entry name" value="AAA"/>
    <property type="match status" value="1"/>
</dbReference>
<keyword evidence="4" id="KW-0547">Nucleotide-binding</keyword>
<keyword evidence="9" id="KW-1185">Reference proteome</keyword>
<dbReference type="InterPro" id="IPR050763">
    <property type="entry name" value="ABC_transporter_ATP-binding"/>
</dbReference>
<dbReference type="GO" id="GO:0005524">
    <property type="term" value="F:ATP binding"/>
    <property type="evidence" value="ECO:0007669"/>
    <property type="project" value="UniProtKB-KW"/>
</dbReference>
<evidence type="ECO:0000256" key="5">
    <source>
        <dbReference type="ARBA" id="ARBA00022840"/>
    </source>
</evidence>
<dbReference type="Proteomes" id="UP001500466">
    <property type="component" value="Unassembled WGS sequence"/>
</dbReference>
<dbReference type="SUPFAM" id="SSF52540">
    <property type="entry name" value="P-loop containing nucleoside triphosphate hydrolases"/>
    <property type="match status" value="1"/>
</dbReference>
<evidence type="ECO:0000256" key="6">
    <source>
        <dbReference type="ARBA" id="ARBA00023251"/>
    </source>
</evidence>
<comment type="subcellular location">
    <subcellularLocation>
        <location evidence="1">Cell membrane</location>
        <topology evidence="1">Peripheral membrane protein</topology>
    </subcellularLocation>
</comment>
<dbReference type="InterPro" id="IPR003593">
    <property type="entry name" value="AAA+_ATPase"/>
</dbReference>
<reference evidence="9" key="1">
    <citation type="journal article" date="2019" name="Int. J. Syst. Evol. Microbiol.">
        <title>The Global Catalogue of Microorganisms (GCM) 10K type strain sequencing project: providing services to taxonomists for standard genome sequencing and annotation.</title>
        <authorList>
            <consortium name="The Broad Institute Genomics Platform"/>
            <consortium name="The Broad Institute Genome Sequencing Center for Infectious Disease"/>
            <person name="Wu L."/>
            <person name="Ma J."/>
        </authorList>
    </citation>
    <scope>NUCLEOTIDE SEQUENCE [LARGE SCALE GENOMIC DNA]</scope>
    <source>
        <strain evidence="9">JCM 17986</strain>
    </source>
</reference>
<dbReference type="PANTHER" id="PTHR42711">
    <property type="entry name" value="ABC TRANSPORTER ATP-BINDING PROTEIN"/>
    <property type="match status" value="1"/>
</dbReference>
<dbReference type="Gene3D" id="3.40.50.300">
    <property type="entry name" value="P-loop containing nucleotide triphosphate hydrolases"/>
    <property type="match status" value="1"/>
</dbReference>
<accession>A0ABP9HGG6</accession>
<organism evidence="8 9">
    <name type="scientific">Yinghuangia aomiensis</name>
    <dbReference type="NCBI Taxonomy" id="676205"/>
    <lineage>
        <taxon>Bacteria</taxon>
        <taxon>Bacillati</taxon>
        <taxon>Actinomycetota</taxon>
        <taxon>Actinomycetes</taxon>
        <taxon>Kitasatosporales</taxon>
        <taxon>Streptomycetaceae</taxon>
        <taxon>Yinghuangia</taxon>
    </lineage>
</organism>
<sequence>MAVRGVEIVAEGVAVRGPAGIVVTDIDVDARPGTLTVLAGPSGSGRTSLMLALGARFKVRRGRITVDGVALPKGGKAARDRISVARANPVVGLEERLTVGELVAERRAIGGPYVSDTSLADAFDLVDLPYTPDTLAGDLSCVEQLLLALALAAAERTGGILVDDVDDGIAGTDLDRAWFAVRSVARAGATVIATATTPPPPGPSAADLVLRLPGHDVHAAARDAARKGGVR</sequence>
<evidence type="ECO:0000256" key="4">
    <source>
        <dbReference type="ARBA" id="ARBA00022741"/>
    </source>
</evidence>